<feature type="compositionally biased region" description="Low complexity" evidence="1">
    <location>
        <begin position="484"/>
        <end position="497"/>
    </location>
</feature>
<reference evidence="2 3" key="1">
    <citation type="journal article" date="2022" name="G3 (Bethesda)">
        <title>Enemy or ally: a genomic approach to elucidate the lifestyle of Phyllosticta citrichinaensis.</title>
        <authorList>
            <person name="Buijs V.A."/>
            <person name="Groenewald J.Z."/>
            <person name="Haridas S."/>
            <person name="LaButti K.M."/>
            <person name="Lipzen A."/>
            <person name="Martin F.M."/>
            <person name="Barry K."/>
            <person name="Grigoriev I.V."/>
            <person name="Crous P.W."/>
            <person name="Seidl M.F."/>
        </authorList>
    </citation>
    <scope>NUCLEOTIDE SEQUENCE [LARGE SCALE GENOMIC DNA]</scope>
    <source>
        <strain evidence="2 3">CBS 129764</strain>
    </source>
</reference>
<name>A0ABR1XWB0_9PEZI</name>
<dbReference type="PANTHER" id="PTHR46191">
    <property type="match status" value="1"/>
</dbReference>
<feature type="compositionally biased region" description="Polar residues" evidence="1">
    <location>
        <begin position="399"/>
        <end position="415"/>
    </location>
</feature>
<dbReference type="Gene3D" id="3.40.50.1000">
    <property type="entry name" value="HAD superfamily/HAD-like"/>
    <property type="match status" value="1"/>
</dbReference>
<gene>
    <name evidence="2" type="ORF">IWX90DRAFT_188024</name>
</gene>
<comment type="caution">
    <text evidence="2">The sequence shown here is derived from an EMBL/GenBank/DDBJ whole genome shotgun (WGS) entry which is preliminary data.</text>
</comment>
<dbReference type="InterPro" id="IPR023214">
    <property type="entry name" value="HAD_sf"/>
</dbReference>
<keyword evidence="3" id="KW-1185">Reference proteome</keyword>
<dbReference type="Proteomes" id="UP001456524">
    <property type="component" value="Unassembled WGS sequence"/>
</dbReference>
<feature type="compositionally biased region" description="Polar residues" evidence="1">
    <location>
        <begin position="457"/>
        <end position="472"/>
    </location>
</feature>
<evidence type="ECO:0000313" key="2">
    <source>
        <dbReference type="EMBL" id="KAK8169714.1"/>
    </source>
</evidence>
<dbReference type="EMBL" id="JBBWUH010000004">
    <property type="protein sequence ID" value="KAK8169714.1"/>
    <property type="molecule type" value="Genomic_DNA"/>
</dbReference>
<proteinExistence type="predicted"/>
<protein>
    <submittedName>
        <fullName evidence="2">Uncharacterized protein</fullName>
    </submittedName>
</protein>
<sequence length="634" mass="71721">MSLTRIARVKRLSRPLLVTFDAYGTLYRPRAPIHLMYEAVAKEHGMRIQGPEKLNEEFGKALREKQSLYPNYGKNQLNSPDEWWSMVVNETFQACAVPGQKVPQHLASDLINRFSGSAFYHYMKSVPSTIKTLRNIEANSDFPVIIGVISNSDPRIASILRSLGFSVGDDEPMRNIQHVVNTFYSSSSAQEQQEQQEQRPQPPLIDRAKRPDFDFVLASYDAEYQKPEREIFGLAERYAADMMRRLPAPAMHSLLYPWPYPFYRLHVGDDINKDAVAAVNAGWKALVYEDRAFLRKLHPEEEDALGRDNTPRCIDLMRGLKKIVNDWCELQNVQVEISEDSKEGRERLEKEARKREHKERKKLVLDPEKLAAVYERAVAEQIRLSTPEKYDAGQVKYTAPSTSQQQSSGSEDTTAPPSSSSPSSSSSSLSSSPPRRSRRANIEANSAEWRATGVKSKLTNESTSFLRPSNLQAIRKNDTSSPNPQQQQEQQLTQPLEVRQQRALQRKRGKLLKRLPEMQHVPIFVPHSAVNKWKRGKKKFLDEVAARKEEKLQRQQGFQSDMDDDVDDGEYDERLLYGDDESRSKPVPSLEEGGGGGDGGATRKQEDQDTSAATDAPTPSPDVDDTTKKTDSSG</sequence>
<dbReference type="InterPro" id="IPR051828">
    <property type="entry name" value="HAD-like_hydrolase_domain"/>
</dbReference>
<feature type="compositionally biased region" description="Basic and acidic residues" evidence="1">
    <location>
        <begin position="572"/>
        <end position="584"/>
    </location>
</feature>
<dbReference type="Gene3D" id="1.10.150.720">
    <property type="entry name" value="Haloacid dehalogenase-like hydrolase"/>
    <property type="match status" value="1"/>
</dbReference>
<feature type="compositionally biased region" description="Low complexity" evidence="1">
    <location>
        <begin position="416"/>
        <end position="434"/>
    </location>
</feature>
<organism evidence="2 3">
    <name type="scientific">Phyllosticta citrichinensis</name>
    <dbReference type="NCBI Taxonomy" id="1130410"/>
    <lineage>
        <taxon>Eukaryota</taxon>
        <taxon>Fungi</taxon>
        <taxon>Dikarya</taxon>
        <taxon>Ascomycota</taxon>
        <taxon>Pezizomycotina</taxon>
        <taxon>Dothideomycetes</taxon>
        <taxon>Dothideomycetes incertae sedis</taxon>
        <taxon>Botryosphaeriales</taxon>
        <taxon>Phyllostictaceae</taxon>
        <taxon>Phyllosticta</taxon>
    </lineage>
</organism>
<dbReference type="SUPFAM" id="SSF56784">
    <property type="entry name" value="HAD-like"/>
    <property type="match status" value="1"/>
</dbReference>
<feature type="region of interest" description="Disordered" evidence="1">
    <location>
        <begin position="185"/>
        <end position="205"/>
    </location>
</feature>
<accession>A0ABR1XWB0</accession>
<dbReference type="InterPro" id="IPR044924">
    <property type="entry name" value="HAD-SF_hydro_IA_REG-2-like_cap"/>
</dbReference>
<evidence type="ECO:0000313" key="3">
    <source>
        <dbReference type="Proteomes" id="UP001456524"/>
    </source>
</evidence>
<feature type="region of interest" description="Disordered" evidence="1">
    <location>
        <begin position="339"/>
        <end position="360"/>
    </location>
</feature>
<feature type="compositionally biased region" description="Basic and acidic residues" evidence="1">
    <location>
        <begin position="339"/>
        <end position="354"/>
    </location>
</feature>
<feature type="compositionally biased region" description="Basic and acidic residues" evidence="1">
    <location>
        <begin position="625"/>
        <end position="634"/>
    </location>
</feature>
<feature type="region of interest" description="Disordered" evidence="1">
    <location>
        <begin position="397"/>
        <end position="497"/>
    </location>
</feature>
<feature type="region of interest" description="Disordered" evidence="1">
    <location>
        <begin position="548"/>
        <end position="634"/>
    </location>
</feature>
<evidence type="ECO:0000256" key="1">
    <source>
        <dbReference type="SAM" id="MobiDB-lite"/>
    </source>
</evidence>
<dbReference type="InterPro" id="IPR036412">
    <property type="entry name" value="HAD-like_sf"/>
</dbReference>
<dbReference type="PANTHER" id="PTHR46191:SF2">
    <property type="entry name" value="HALOACID DEHALOGENASE-LIKE HYDROLASE DOMAIN-CONTAINING PROTEIN 3"/>
    <property type="match status" value="1"/>
</dbReference>
<feature type="compositionally biased region" description="Low complexity" evidence="1">
    <location>
        <begin position="190"/>
        <end position="199"/>
    </location>
</feature>
<feature type="compositionally biased region" description="Acidic residues" evidence="1">
    <location>
        <begin position="561"/>
        <end position="571"/>
    </location>
</feature>